<sequence>MPPPATRPSSSLIQIPSTQPQDITIALDPLKLSTKTYHGVLYAWLDGFEIRLSAIEQSGSSSDTGSLWTELQELRVVLQALQARDHVTLEDPPPSRHVDILEFITFQQLDDDNDSLVATAADVRGKGKEM</sequence>
<keyword evidence="2" id="KW-1185">Reference proteome</keyword>
<accession>A0A9Q1MH31</accession>
<organism evidence="1 2">
    <name type="scientific">Anisodus acutangulus</name>
    <dbReference type="NCBI Taxonomy" id="402998"/>
    <lineage>
        <taxon>Eukaryota</taxon>
        <taxon>Viridiplantae</taxon>
        <taxon>Streptophyta</taxon>
        <taxon>Embryophyta</taxon>
        <taxon>Tracheophyta</taxon>
        <taxon>Spermatophyta</taxon>
        <taxon>Magnoliopsida</taxon>
        <taxon>eudicotyledons</taxon>
        <taxon>Gunneridae</taxon>
        <taxon>Pentapetalae</taxon>
        <taxon>asterids</taxon>
        <taxon>lamiids</taxon>
        <taxon>Solanales</taxon>
        <taxon>Solanaceae</taxon>
        <taxon>Solanoideae</taxon>
        <taxon>Hyoscyameae</taxon>
        <taxon>Anisodus</taxon>
    </lineage>
</organism>
<name>A0A9Q1MH31_9SOLA</name>
<dbReference type="AlphaFoldDB" id="A0A9Q1MH31"/>
<comment type="caution">
    <text evidence="1">The sequence shown here is derived from an EMBL/GenBank/DDBJ whole genome shotgun (WGS) entry which is preliminary data.</text>
</comment>
<dbReference type="Proteomes" id="UP001152561">
    <property type="component" value="Unassembled WGS sequence"/>
</dbReference>
<evidence type="ECO:0000313" key="1">
    <source>
        <dbReference type="EMBL" id="KAJ8556403.1"/>
    </source>
</evidence>
<dbReference type="EMBL" id="JAJAGQ010000008">
    <property type="protein sequence ID" value="KAJ8556403.1"/>
    <property type="molecule type" value="Genomic_DNA"/>
</dbReference>
<evidence type="ECO:0000313" key="2">
    <source>
        <dbReference type="Proteomes" id="UP001152561"/>
    </source>
</evidence>
<proteinExistence type="predicted"/>
<protein>
    <submittedName>
        <fullName evidence="1">Uncharacterized protein</fullName>
    </submittedName>
</protein>
<reference evidence="2" key="1">
    <citation type="journal article" date="2023" name="Proc. Natl. Acad. Sci. U.S.A.">
        <title>Genomic and structural basis for evolution of tropane alkaloid biosynthesis.</title>
        <authorList>
            <person name="Wanga Y.-J."/>
            <person name="Taina T."/>
            <person name="Yua J.-Y."/>
            <person name="Lia J."/>
            <person name="Xua B."/>
            <person name="Chenc J."/>
            <person name="D'Auriad J.C."/>
            <person name="Huanga J.-P."/>
            <person name="Huanga S.-X."/>
        </authorList>
    </citation>
    <scope>NUCLEOTIDE SEQUENCE [LARGE SCALE GENOMIC DNA]</scope>
    <source>
        <strain evidence="2">cv. KIB-2019</strain>
    </source>
</reference>
<gene>
    <name evidence="1" type="ORF">K7X08_029794</name>
</gene>